<sequence>MYNIFKASKEIVIIVFFIFVWEIITRIVYNITLAQRNRPPHNHLRNQKSRLKMKQKLKEIDDNLKINSLTLNELRIERESHKYGIENLERGYLETYRRVLLQTDNTNINTKENFKNVEAKLNEINVMMTQQREEVDKLQSELMEVENILEGEHHEICSKFNN</sequence>
<name>A0A1B6DYJ4_9HEMI</name>
<reference evidence="3" key="1">
    <citation type="submission" date="2015-12" db="EMBL/GenBank/DDBJ databases">
        <title>De novo transcriptome assembly of four potential Pierce s Disease insect vectors from Arizona vineyards.</title>
        <authorList>
            <person name="Tassone E.E."/>
        </authorList>
    </citation>
    <scope>NUCLEOTIDE SEQUENCE</scope>
</reference>
<evidence type="ECO:0000313" key="3">
    <source>
        <dbReference type="EMBL" id="JAS30752.1"/>
    </source>
</evidence>
<keyword evidence="1" id="KW-0175">Coiled coil</keyword>
<keyword evidence="2" id="KW-0812">Transmembrane</keyword>
<proteinExistence type="predicted"/>
<protein>
    <submittedName>
        <fullName evidence="3">Uncharacterized protein</fullName>
    </submittedName>
</protein>
<feature type="transmembrane region" description="Helical" evidence="2">
    <location>
        <begin position="12"/>
        <end position="29"/>
    </location>
</feature>
<gene>
    <name evidence="3" type="ORF">g.1727</name>
</gene>
<evidence type="ECO:0000256" key="2">
    <source>
        <dbReference type="SAM" id="Phobius"/>
    </source>
</evidence>
<dbReference type="EMBL" id="GEDC01006546">
    <property type="protein sequence ID" value="JAS30752.1"/>
    <property type="molecule type" value="Transcribed_RNA"/>
</dbReference>
<accession>A0A1B6DYJ4</accession>
<feature type="coiled-coil region" evidence="1">
    <location>
        <begin position="114"/>
        <end position="155"/>
    </location>
</feature>
<organism evidence="3">
    <name type="scientific">Clastoptera arizonana</name>
    <name type="common">Arizona spittle bug</name>
    <dbReference type="NCBI Taxonomy" id="38151"/>
    <lineage>
        <taxon>Eukaryota</taxon>
        <taxon>Metazoa</taxon>
        <taxon>Ecdysozoa</taxon>
        <taxon>Arthropoda</taxon>
        <taxon>Hexapoda</taxon>
        <taxon>Insecta</taxon>
        <taxon>Pterygota</taxon>
        <taxon>Neoptera</taxon>
        <taxon>Paraneoptera</taxon>
        <taxon>Hemiptera</taxon>
        <taxon>Auchenorrhyncha</taxon>
        <taxon>Cercopoidea</taxon>
        <taxon>Clastopteridae</taxon>
        <taxon>Clastoptera</taxon>
    </lineage>
</organism>
<evidence type="ECO:0000256" key="1">
    <source>
        <dbReference type="SAM" id="Coils"/>
    </source>
</evidence>
<dbReference type="AlphaFoldDB" id="A0A1B6DYJ4"/>
<keyword evidence="2" id="KW-1133">Transmembrane helix</keyword>
<keyword evidence="2" id="KW-0472">Membrane</keyword>